<dbReference type="PROSITE" id="PS51217">
    <property type="entry name" value="UVRD_HELICASE_CTER"/>
    <property type="match status" value="1"/>
</dbReference>
<dbReference type="InterPro" id="IPR014017">
    <property type="entry name" value="DNA_helicase_UvrD-like_C"/>
</dbReference>
<keyword evidence="19" id="KW-1185">Reference proteome</keyword>
<dbReference type="GO" id="GO:0033202">
    <property type="term" value="C:DNA helicase complex"/>
    <property type="evidence" value="ECO:0007669"/>
    <property type="project" value="TreeGrafter"/>
</dbReference>
<dbReference type="GO" id="GO:0043138">
    <property type="term" value="F:3'-5' DNA helicase activity"/>
    <property type="evidence" value="ECO:0007669"/>
    <property type="project" value="UniProtKB-EC"/>
</dbReference>
<organism evidence="18 19">
    <name type="scientific">Nocardioides gansuensis</name>
    <dbReference type="NCBI Taxonomy" id="2138300"/>
    <lineage>
        <taxon>Bacteria</taxon>
        <taxon>Bacillati</taxon>
        <taxon>Actinomycetota</taxon>
        <taxon>Actinomycetes</taxon>
        <taxon>Propionibacteriales</taxon>
        <taxon>Nocardioidaceae</taxon>
        <taxon>Nocardioides</taxon>
    </lineage>
</organism>
<keyword evidence="9" id="KW-0238">DNA-binding</keyword>
<evidence type="ECO:0000256" key="7">
    <source>
        <dbReference type="ARBA" id="ARBA00022839"/>
    </source>
</evidence>
<evidence type="ECO:0000256" key="10">
    <source>
        <dbReference type="ARBA" id="ARBA00023204"/>
    </source>
</evidence>
<dbReference type="EC" id="5.6.2.4" evidence="13"/>
<comment type="catalytic activity">
    <reaction evidence="12">
        <text>Couples ATP hydrolysis with the unwinding of duplex DNA by translocating in the 3'-5' direction.</text>
        <dbReference type="EC" id="5.6.2.4"/>
    </reaction>
</comment>
<evidence type="ECO:0000259" key="17">
    <source>
        <dbReference type="PROSITE" id="PS51217"/>
    </source>
</evidence>
<evidence type="ECO:0000256" key="5">
    <source>
        <dbReference type="ARBA" id="ARBA00022801"/>
    </source>
</evidence>
<feature type="binding site" evidence="15">
    <location>
        <begin position="36"/>
        <end position="43"/>
    </location>
    <ligand>
        <name>ATP</name>
        <dbReference type="ChEBI" id="CHEBI:30616"/>
    </ligand>
</feature>
<name>A0A2T8FCR7_9ACTN</name>
<dbReference type="Gene3D" id="1.10.486.10">
    <property type="entry name" value="PCRA, domain 4"/>
    <property type="match status" value="1"/>
</dbReference>
<dbReference type="OrthoDB" id="9806690at2"/>
<dbReference type="AlphaFoldDB" id="A0A2T8FCR7"/>
<evidence type="ECO:0000256" key="15">
    <source>
        <dbReference type="PROSITE-ProRule" id="PRU00560"/>
    </source>
</evidence>
<evidence type="ECO:0000256" key="13">
    <source>
        <dbReference type="ARBA" id="ARBA00034808"/>
    </source>
</evidence>
<dbReference type="CDD" id="cd17932">
    <property type="entry name" value="DEXQc_UvrD"/>
    <property type="match status" value="1"/>
</dbReference>
<keyword evidence="4" id="KW-0227">DNA damage</keyword>
<dbReference type="PANTHER" id="PTHR11070">
    <property type="entry name" value="UVRD / RECB / PCRA DNA HELICASE FAMILY MEMBER"/>
    <property type="match status" value="1"/>
</dbReference>
<dbReference type="InterPro" id="IPR011604">
    <property type="entry name" value="PDDEXK-like_dom_sf"/>
</dbReference>
<dbReference type="GO" id="GO:0005524">
    <property type="term" value="F:ATP binding"/>
    <property type="evidence" value="ECO:0007669"/>
    <property type="project" value="UniProtKB-UniRule"/>
</dbReference>
<dbReference type="Gene3D" id="1.10.10.160">
    <property type="match status" value="1"/>
</dbReference>
<keyword evidence="10" id="KW-0234">DNA repair</keyword>
<dbReference type="InterPro" id="IPR011335">
    <property type="entry name" value="Restrct_endonuc-II-like"/>
</dbReference>
<dbReference type="GO" id="GO:0003677">
    <property type="term" value="F:DNA binding"/>
    <property type="evidence" value="ECO:0007669"/>
    <property type="project" value="UniProtKB-KW"/>
</dbReference>
<dbReference type="InterPro" id="IPR014016">
    <property type="entry name" value="UvrD-like_ATP-bd"/>
</dbReference>
<dbReference type="Gene3D" id="3.90.320.10">
    <property type="match status" value="1"/>
</dbReference>
<sequence>MASPADLRRLTGADFTVSDQQWEAISAPLGPAVVIAGAGSGKTELMSARVIYLVANGLVRPDQVLGLTFTTKATAELSHRIRKALSVAGLDTGAVGEDGVPERLEPVVSTYNAYGAALLSEHGLRIGHEQDLRVMADASRFQLAQRVIAQHRGVVARLSDHPPTVIGYLLALDGAMSEHLVGVEDVRDFHRRERPRFEAALARLVAEGGTKGRQDCLRKVLDKMDERDELLGLVADYRALKAELGLLDFSDQIAGAHRLATGHPEVGEAEREKYRVVLLDEYQDTSVAQARLLAGLFGGDHPDSGRGHPVMAVGDPNQAIYGWRGASVANIEQFREQFLQADGSPARLFHLTVNRRSDRRILELANTLAGPLYAASGALVAPLEAKPGAAEGRVRTCLHRTHDEELAWLAREVQAAHDAGTEWREIGVLVRTNKHGAEVYDALTEAEIPVEIVGLGGLIRLPEVAQVVATLSLLDDLTDNAALLTLLTGPRWEIGPRDLALLGERSAALARVQHRDDPERSLADEMHEAVAGADPTEIASLNEALEDPGDLDYSPEARERFARLAAELRHLRGYVGEPLLDLLRRIMDVTGLDIELASSTSPAAEARRENLDLFVKAVADFQAVDGSVTLSALNAWLETEDDYGGGLDVAPPSESDAVKLLTIHRAKGLEYDTVFLAGVADKKFPNTTLRSQWTTVASVLPSPLRGDKDHVPQAPGCEPEHLRKEFVGKDDPDHSLESAARDHQALEELRLGYVAFTRARHEFVVSSHTWGTTIKPLDPSPYLLIARDLVAEWGEKPEVWEVAEQGEANPVTSAAAEVSWPVTGRSLERARREAAAALVKDQGTGTTPDPAGLTTEERKVVQRWDAEIERLLAEASRTAATVREVPLPAALSATAVARLREDPDGFARDLARPMPRPPAPQARFGTRFHAWVEARFGQQQLLDPDELPGRADAGIEDEAELLALQGAFEAGEFGDRSPHAVEAPFSLVLGGQVVRGRIDAVYAEHDGGFLVVDWKTNRRQTADPLQLALYRLAWSELQGVPLEKVRAAFHYVRSGETVEPPDLPGRQELEALVSGG</sequence>
<evidence type="ECO:0000256" key="12">
    <source>
        <dbReference type="ARBA" id="ARBA00034617"/>
    </source>
</evidence>
<evidence type="ECO:0000256" key="3">
    <source>
        <dbReference type="ARBA" id="ARBA00022741"/>
    </source>
</evidence>
<evidence type="ECO:0000256" key="9">
    <source>
        <dbReference type="ARBA" id="ARBA00023125"/>
    </source>
</evidence>
<dbReference type="SUPFAM" id="SSF52980">
    <property type="entry name" value="Restriction endonuclease-like"/>
    <property type="match status" value="1"/>
</dbReference>
<feature type="domain" description="UvrD-like helicase C-terminal" evidence="17">
    <location>
        <begin position="359"/>
        <end position="668"/>
    </location>
</feature>
<comment type="similarity">
    <text evidence="1">Belongs to the helicase family. UvrD subfamily.</text>
</comment>
<evidence type="ECO:0000313" key="19">
    <source>
        <dbReference type="Proteomes" id="UP000246018"/>
    </source>
</evidence>
<evidence type="ECO:0000256" key="2">
    <source>
        <dbReference type="ARBA" id="ARBA00022722"/>
    </source>
</evidence>
<proteinExistence type="inferred from homology"/>
<evidence type="ECO:0000256" key="6">
    <source>
        <dbReference type="ARBA" id="ARBA00022806"/>
    </source>
</evidence>
<accession>A0A2T8FCR7</accession>
<dbReference type="GO" id="GO:0000725">
    <property type="term" value="P:recombinational repair"/>
    <property type="evidence" value="ECO:0007669"/>
    <property type="project" value="TreeGrafter"/>
</dbReference>
<dbReference type="Pfam" id="PF00580">
    <property type="entry name" value="UvrD-helicase"/>
    <property type="match status" value="1"/>
</dbReference>
<dbReference type="Pfam" id="PF13361">
    <property type="entry name" value="UvrD_C"/>
    <property type="match status" value="1"/>
</dbReference>
<evidence type="ECO:0000256" key="4">
    <source>
        <dbReference type="ARBA" id="ARBA00022763"/>
    </source>
</evidence>
<dbReference type="GO" id="GO:0005829">
    <property type="term" value="C:cytosol"/>
    <property type="evidence" value="ECO:0007669"/>
    <property type="project" value="TreeGrafter"/>
</dbReference>
<dbReference type="InterPro" id="IPR000212">
    <property type="entry name" value="DNA_helicase_UvrD/REP"/>
</dbReference>
<reference evidence="18 19" key="1">
    <citation type="submission" date="2018-04" db="EMBL/GenBank/DDBJ databases">
        <title>Genome of Nocardioides gansuensis WSJ-1.</title>
        <authorList>
            <person name="Wu S."/>
            <person name="Wang G."/>
        </authorList>
    </citation>
    <scope>NUCLEOTIDE SEQUENCE [LARGE SCALE GENOMIC DNA]</scope>
    <source>
        <strain evidence="18 19">WSJ-1</strain>
    </source>
</reference>
<evidence type="ECO:0000256" key="1">
    <source>
        <dbReference type="ARBA" id="ARBA00009922"/>
    </source>
</evidence>
<dbReference type="InterPro" id="IPR027417">
    <property type="entry name" value="P-loop_NTPase"/>
</dbReference>
<feature type="domain" description="UvrD-like helicase ATP-binding" evidence="16">
    <location>
        <begin position="15"/>
        <end position="358"/>
    </location>
</feature>
<dbReference type="PANTHER" id="PTHR11070:SF55">
    <property type="entry name" value="DNA 3'-5' HELICASE"/>
    <property type="match status" value="1"/>
</dbReference>
<dbReference type="SUPFAM" id="SSF52540">
    <property type="entry name" value="P-loop containing nucleoside triphosphate hydrolases"/>
    <property type="match status" value="1"/>
</dbReference>
<evidence type="ECO:0000313" key="18">
    <source>
        <dbReference type="EMBL" id="PVG83508.1"/>
    </source>
</evidence>
<evidence type="ECO:0000256" key="14">
    <source>
        <dbReference type="ARBA" id="ARBA00048988"/>
    </source>
</evidence>
<dbReference type="Gene3D" id="3.40.50.300">
    <property type="entry name" value="P-loop containing nucleotide triphosphate hydrolases"/>
    <property type="match status" value="3"/>
</dbReference>
<dbReference type="GO" id="GO:0004527">
    <property type="term" value="F:exonuclease activity"/>
    <property type="evidence" value="ECO:0007669"/>
    <property type="project" value="UniProtKB-KW"/>
</dbReference>
<keyword evidence="5 15" id="KW-0378">Hydrolase</keyword>
<keyword evidence="11" id="KW-0413">Isomerase</keyword>
<keyword evidence="7" id="KW-0269">Exonuclease</keyword>
<dbReference type="PROSITE" id="PS51198">
    <property type="entry name" value="UVRD_HELICASE_ATP_BIND"/>
    <property type="match status" value="1"/>
</dbReference>
<dbReference type="Proteomes" id="UP000246018">
    <property type="component" value="Unassembled WGS sequence"/>
</dbReference>
<dbReference type="Pfam" id="PF12705">
    <property type="entry name" value="PDDEXK_1"/>
    <property type="match status" value="1"/>
</dbReference>
<keyword evidence="6 15" id="KW-0347">Helicase</keyword>
<comment type="caution">
    <text evidence="18">The sequence shown here is derived from an EMBL/GenBank/DDBJ whole genome shotgun (WGS) entry which is preliminary data.</text>
</comment>
<evidence type="ECO:0000256" key="8">
    <source>
        <dbReference type="ARBA" id="ARBA00022840"/>
    </source>
</evidence>
<keyword evidence="2" id="KW-0540">Nuclease</keyword>
<evidence type="ECO:0000259" key="16">
    <source>
        <dbReference type="PROSITE" id="PS51198"/>
    </source>
</evidence>
<dbReference type="InterPro" id="IPR013986">
    <property type="entry name" value="DExx_box_DNA_helicase_dom_sf"/>
</dbReference>
<dbReference type="InterPro" id="IPR038726">
    <property type="entry name" value="PDDEXK_AddAB-type"/>
</dbReference>
<protein>
    <recommendedName>
        <fullName evidence="13">DNA 3'-5' helicase</fullName>
        <ecNumber evidence="13">5.6.2.4</ecNumber>
    </recommendedName>
</protein>
<evidence type="ECO:0000256" key="11">
    <source>
        <dbReference type="ARBA" id="ARBA00023235"/>
    </source>
</evidence>
<keyword evidence="3 15" id="KW-0547">Nucleotide-binding</keyword>
<comment type="catalytic activity">
    <reaction evidence="14">
        <text>ATP + H2O = ADP + phosphate + H(+)</text>
        <dbReference type="Rhea" id="RHEA:13065"/>
        <dbReference type="ChEBI" id="CHEBI:15377"/>
        <dbReference type="ChEBI" id="CHEBI:15378"/>
        <dbReference type="ChEBI" id="CHEBI:30616"/>
        <dbReference type="ChEBI" id="CHEBI:43474"/>
        <dbReference type="ChEBI" id="CHEBI:456216"/>
        <dbReference type="EC" id="5.6.2.4"/>
    </reaction>
</comment>
<keyword evidence="8 15" id="KW-0067">ATP-binding</keyword>
<gene>
    <name evidence="18" type="ORF">DDE18_07405</name>
</gene>
<dbReference type="EMBL" id="QDGZ01000003">
    <property type="protein sequence ID" value="PVG83508.1"/>
    <property type="molecule type" value="Genomic_DNA"/>
</dbReference>